<feature type="transmembrane region" description="Helical" evidence="1">
    <location>
        <begin position="57"/>
        <end position="76"/>
    </location>
</feature>
<protein>
    <submittedName>
        <fullName evidence="2">AbrB family transcriptional regulator</fullName>
    </submittedName>
</protein>
<evidence type="ECO:0000256" key="1">
    <source>
        <dbReference type="SAM" id="Phobius"/>
    </source>
</evidence>
<evidence type="ECO:0000313" key="2">
    <source>
        <dbReference type="EMBL" id="QPP07498.1"/>
    </source>
</evidence>
<dbReference type="GO" id="GO:0016020">
    <property type="term" value="C:membrane"/>
    <property type="evidence" value="ECO:0007669"/>
    <property type="project" value="InterPro"/>
</dbReference>
<dbReference type="RefSeq" id="WP_197351306.1">
    <property type="nucleotide sequence ID" value="NZ_CP048882.1"/>
</dbReference>
<dbReference type="InterPro" id="IPR007820">
    <property type="entry name" value="AbrB_fam"/>
</dbReference>
<dbReference type="KEGG" id="sbat:G4Z16_15130"/>
<accession>A0A7T1T6X1</accession>
<reference evidence="3" key="1">
    <citation type="submission" date="2020-02" db="EMBL/GenBank/DDBJ databases">
        <title>Streptomyces sp. ASO4wet.</title>
        <authorList>
            <person name="Risdian C."/>
            <person name="Landwehr W."/>
            <person name="Schupp P."/>
            <person name="Wink J."/>
        </authorList>
    </citation>
    <scope>NUCLEOTIDE SEQUENCE [LARGE SCALE GENOMIC DNA]</scope>
    <source>
        <strain evidence="3">ASO4wet</strain>
    </source>
</reference>
<keyword evidence="3" id="KW-1185">Reference proteome</keyword>
<evidence type="ECO:0000313" key="3">
    <source>
        <dbReference type="Proteomes" id="UP000595046"/>
    </source>
</evidence>
<keyword evidence="1" id="KW-0472">Membrane</keyword>
<dbReference type="EMBL" id="CP048882">
    <property type="protein sequence ID" value="QPP07498.1"/>
    <property type="molecule type" value="Genomic_DNA"/>
</dbReference>
<dbReference type="AlphaFoldDB" id="A0A7T1T6X1"/>
<keyword evidence="1" id="KW-0812">Transmembrane</keyword>
<feature type="transmembrane region" description="Helical" evidence="1">
    <location>
        <begin position="88"/>
        <end position="110"/>
    </location>
</feature>
<dbReference type="GO" id="GO:0010468">
    <property type="term" value="P:regulation of gene expression"/>
    <property type="evidence" value="ECO:0007669"/>
    <property type="project" value="InterPro"/>
</dbReference>
<dbReference type="Proteomes" id="UP000595046">
    <property type="component" value="Chromosome"/>
</dbReference>
<keyword evidence="1" id="KW-1133">Transmembrane helix</keyword>
<dbReference type="Pfam" id="PF05145">
    <property type="entry name" value="AbrB"/>
    <property type="match status" value="1"/>
</dbReference>
<dbReference type="PANTHER" id="PTHR38457:SF1">
    <property type="entry name" value="REGULATOR ABRB-RELATED"/>
    <property type="match status" value="1"/>
</dbReference>
<organism evidence="2 3">
    <name type="scientific">Streptomyces bathyalis</name>
    <dbReference type="NCBI Taxonomy" id="2710756"/>
    <lineage>
        <taxon>Bacteria</taxon>
        <taxon>Bacillati</taxon>
        <taxon>Actinomycetota</taxon>
        <taxon>Actinomycetes</taxon>
        <taxon>Kitasatosporales</taxon>
        <taxon>Streptomycetaceae</taxon>
        <taxon>Streptomyces</taxon>
    </lineage>
</organism>
<sequence>MTGAPGLVMLLALAGAGAGLGRMLRLPMWPVTGSILGAATAPLVGLGGAVPPGWWSVTGQLLVGSGVGAMVGRGFFASVRRVSGPGALVVLLIVVVGAGAGAALAASGALEPVPALLGSIPGGVGEMVAATAGLGGDSGLVAGMHLIRLVVVLSALPFLLRWARRRYGRSGV</sequence>
<gene>
    <name evidence="2" type="ORF">G4Z16_15130</name>
</gene>
<name>A0A7T1T6X1_9ACTN</name>
<feature type="transmembrane region" description="Helical" evidence="1">
    <location>
        <begin position="140"/>
        <end position="160"/>
    </location>
</feature>
<proteinExistence type="predicted"/>
<dbReference type="PANTHER" id="PTHR38457">
    <property type="entry name" value="REGULATOR ABRB-RELATED"/>
    <property type="match status" value="1"/>
</dbReference>